<keyword evidence="9" id="KW-1185">Reference proteome</keyword>
<comment type="function">
    <text evidence="7">Functions as a peptidoglycan terminase that cleaves nascent peptidoglycan strands endolytically to terminate their elongation.</text>
</comment>
<comment type="caution">
    <text evidence="8">The sequence shown here is derived from an EMBL/GenBank/DDBJ whole genome shotgun (WGS) entry which is preliminary data.</text>
</comment>
<evidence type="ECO:0000256" key="7">
    <source>
        <dbReference type="HAMAP-Rule" id="MF_02065"/>
    </source>
</evidence>
<feature type="site" description="Important for catalytic activity" evidence="7">
    <location>
        <position position="222"/>
    </location>
</feature>
<keyword evidence="6 7" id="KW-0961">Cell wall biogenesis/degradation</keyword>
<evidence type="ECO:0000256" key="6">
    <source>
        <dbReference type="ARBA" id="ARBA00023316"/>
    </source>
</evidence>
<keyword evidence="7" id="KW-0997">Cell inner membrane</keyword>
<dbReference type="RefSeq" id="WP_382164874.1">
    <property type="nucleotide sequence ID" value="NZ_JBHTBR010000002.1"/>
</dbReference>
<gene>
    <name evidence="7 8" type="primary">mltG</name>
    <name evidence="8" type="ORF">ACFQS8_01055</name>
</gene>
<comment type="subcellular location">
    <subcellularLocation>
        <location evidence="7">Cell inner membrane</location>
        <topology evidence="7">Single-pass membrane protein</topology>
    </subcellularLocation>
</comment>
<dbReference type="InterPro" id="IPR003770">
    <property type="entry name" value="MLTG-like"/>
</dbReference>
<comment type="similarity">
    <text evidence="7">Belongs to the transglycosylase MltG family.</text>
</comment>
<accession>A0ABW2IGY8</accession>
<protein>
    <recommendedName>
        <fullName evidence="7">Endolytic murein transglycosylase</fullName>
        <ecNumber evidence="7">4.2.2.29</ecNumber>
    </recommendedName>
    <alternativeName>
        <fullName evidence="7">Peptidoglycan lytic transglycosylase</fullName>
    </alternativeName>
    <alternativeName>
        <fullName evidence="7">Peptidoglycan polymerization terminase</fullName>
    </alternativeName>
</protein>
<keyword evidence="3 7" id="KW-1133">Transmembrane helix</keyword>
<keyword evidence="5 7" id="KW-0456">Lyase</keyword>
<dbReference type="Gene3D" id="3.30.1490.480">
    <property type="entry name" value="Endolytic murein transglycosylase"/>
    <property type="match status" value="1"/>
</dbReference>
<keyword evidence="4 7" id="KW-0472">Membrane</keyword>
<keyword evidence="2 7" id="KW-0812">Transmembrane</keyword>
<dbReference type="PANTHER" id="PTHR30518">
    <property type="entry name" value="ENDOLYTIC MUREIN TRANSGLYCOSYLASE"/>
    <property type="match status" value="1"/>
</dbReference>
<dbReference type="Gene3D" id="3.30.160.60">
    <property type="entry name" value="Classic Zinc Finger"/>
    <property type="match status" value="1"/>
</dbReference>
<dbReference type="CDD" id="cd08010">
    <property type="entry name" value="MltG_like"/>
    <property type="match status" value="1"/>
</dbReference>
<name>A0ABW2IGY8_9PROT</name>
<dbReference type="NCBIfam" id="TIGR00247">
    <property type="entry name" value="endolytic transglycosylase MltG"/>
    <property type="match status" value="1"/>
</dbReference>
<dbReference type="Pfam" id="PF02618">
    <property type="entry name" value="YceG"/>
    <property type="match status" value="1"/>
</dbReference>
<comment type="catalytic activity">
    <reaction evidence="7">
        <text>a peptidoglycan chain = a peptidoglycan chain with N-acetyl-1,6-anhydromuramyl-[peptide] at the reducing end + a peptidoglycan chain with N-acetylglucosamine at the non-reducing end.</text>
        <dbReference type="EC" id="4.2.2.29"/>
    </reaction>
</comment>
<dbReference type="EMBL" id="JBHTBR010000002">
    <property type="protein sequence ID" value="MFC7290191.1"/>
    <property type="molecule type" value="Genomic_DNA"/>
</dbReference>
<dbReference type="Proteomes" id="UP001596492">
    <property type="component" value="Unassembled WGS sequence"/>
</dbReference>
<dbReference type="EC" id="4.2.2.29" evidence="7"/>
<evidence type="ECO:0000256" key="3">
    <source>
        <dbReference type="ARBA" id="ARBA00022989"/>
    </source>
</evidence>
<evidence type="ECO:0000256" key="4">
    <source>
        <dbReference type="ARBA" id="ARBA00023136"/>
    </source>
</evidence>
<reference evidence="9" key="1">
    <citation type="journal article" date="2019" name="Int. J. Syst. Evol. Microbiol.">
        <title>The Global Catalogue of Microorganisms (GCM) 10K type strain sequencing project: providing services to taxonomists for standard genome sequencing and annotation.</title>
        <authorList>
            <consortium name="The Broad Institute Genomics Platform"/>
            <consortium name="The Broad Institute Genome Sequencing Center for Infectious Disease"/>
            <person name="Wu L."/>
            <person name="Ma J."/>
        </authorList>
    </citation>
    <scope>NUCLEOTIDE SEQUENCE [LARGE SCALE GENOMIC DNA]</scope>
    <source>
        <strain evidence="9">CCUG 51308</strain>
    </source>
</reference>
<dbReference type="HAMAP" id="MF_02065">
    <property type="entry name" value="MltG"/>
    <property type="match status" value="1"/>
</dbReference>
<proteinExistence type="inferred from homology"/>
<evidence type="ECO:0000256" key="2">
    <source>
        <dbReference type="ARBA" id="ARBA00022692"/>
    </source>
</evidence>
<sequence>MNETSIDTPPKKKGGALKILVSLFVALLLLAALLVGGGYYYAKQQLIAPGPITATGEDRIVMIPKGASVLSMANALEEVGAIEDTRHFRLAAKYLKSETQMKAGEFAIPSGASLKEIVEILVDGKSILYPVTIPEGLTSDMILQRLAEMDILTGEAPSDIAEGVMLPDTYMVSRGESREAIVRRMIAAQNTLIDSLWATRQAGLPIETKEDAIILASIVEKETGLPEERPEVAAVFTNRLRRSMRLETDPTIIYGVCLLHPDRCSNGRLVDSKGNQRGIRRSELDMETGYNTYKIPALPPGPICNPGKEAIAAVLNPPQSKYIFFVADGSGGHAFAVTHGEHLRNVANWRRIEREKKK</sequence>
<feature type="transmembrane region" description="Helical" evidence="7">
    <location>
        <begin position="20"/>
        <end position="42"/>
    </location>
</feature>
<evidence type="ECO:0000313" key="9">
    <source>
        <dbReference type="Proteomes" id="UP001596492"/>
    </source>
</evidence>
<evidence type="ECO:0000256" key="5">
    <source>
        <dbReference type="ARBA" id="ARBA00023239"/>
    </source>
</evidence>
<keyword evidence="1 7" id="KW-1003">Cell membrane</keyword>
<organism evidence="8 9">
    <name type="scientific">Hirschia litorea</name>
    <dbReference type="NCBI Taxonomy" id="1199156"/>
    <lineage>
        <taxon>Bacteria</taxon>
        <taxon>Pseudomonadati</taxon>
        <taxon>Pseudomonadota</taxon>
        <taxon>Alphaproteobacteria</taxon>
        <taxon>Hyphomonadales</taxon>
        <taxon>Hyphomonadaceae</taxon>
        <taxon>Hirschia</taxon>
    </lineage>
</organism>
<evidence type="ECO:0000313" key="8">
    <source>
        <dbReference type="EMBL" id="MFC7290191.1"/>
    </source>
</evidence>
<evidence type="ECO:0000256" key="1">
    <source>
        <dbReference type="ARBA" id="ARBA00022475"/>
    </source>
</evidence>
<dbReference type="PANTHER" id="PTHR30518:SF2">
    <property type="entry name" value="ENDOLYTIC MUREIN TRANSGLYCOSYLASE"/>
    <property type="match status" value="1"/>
</dbReference>